<organism evidence="1 2">
    <name type="scientific">Trichothecium roseum</name>
    <dbReference type="NCBI Taxonomy" id="47278"/>
    <lineage>
        <taxon>Eukaryota</taxon>
        <taxon>Fungi</taxon>
        <taxon>Dikarya</taxon>
        <taxon>Ascomycota</taxon>
        <taxon>Pezizomycotina</taxon>
        <taxon>Sordariomycetes</taxon>
        <taxon>Hypocreomycetidae</taxon>
        <taxon>Hypocreales</taxon>
        <taxon>Hypocreales incertae sedis</taxon>
        <taxon>Trichothecium</taxon>
    </lineage>
</organism>
<dbReference type="EMBL" id="CM047943">
    <property type="protein sequence ID" value="KAI9899830.1"/>
    <property type="molecule type" value="Genomic_DNA"/>
</dbReference>
<accession>A0ACC0V091</accession>
<name>A0ACC0V091_9HYPO</name>
<evidence type="ECO:0000313" key="1">
    <source>
        <dbReference type="EMBL" id="KAI9899830.1"/>
    </source>
</evidence>
<proteinExistence type="predicted"/>
<comment type="caution">
    <text evidence="1">The sequence shown here is derived from an EMBL/GenBank/DDBJ whole genome shotgun (WGS) entry which is preliminary data.</text>
</comment>
<reference evidence="1" key="1">
    <citation type="submission" date="2022-10" db="EMBL/GenBank/DDBJ databases">
        <title>Complete Genome of Trichothecium roseum strain YXFP-22015, a Plant Pathogen Isolated from Citrus.</title>
        <authorList>
            <person name="Wang Y."/>
            <person name="Zhu L."/>
        </authorList>
    </citation>
    <scope>NUCLEOTIDE SEQUENCE</scope>
    <source>
        <strain evidence="1">YXFP-22015</strain>
    </source>
</reference>
<keyword evidence="2" id="KW-1185">Reference proteome</keyword>
<evidence type="ECO:0000313" key="2">
    <source>
        <dbReference type="Proteomes" id="UP001163324"/>
    </source>
</evidence>
<gene>
    <name evidence="1" type="ORF">N3K66_004092</name>
</gene>
<protein>
    <submittedName>
        <fullName evidence="1">Uncharacterized protein</fullName>
    </submittedName>
</protein>
<dbReference type="Proteomes" id="UP001163324">
    <property type="component" value="Chromosome 4"/>
</dbReference>
<sequence>MDLGALFFGIFVGIFIFAFAKACQQTRSIWKKSHTLNNPYLYLIWGEAICNLIFAVTTFLYLNNIIPEATWYYVLAVILWAIQVELLPQIIANRVALIMTDQRKAKHLKWGLAAAITAVCLVVLYLWPAAHVKTASPKLKHINFIFENVEKVFFLIVDLGLNLYFLYLVRFSLIEYGLNKYWRLFKFNAFMVVISTTMDILLLGFLSLPDAYVYVQFAPLAYISKLYIELLMARLISKVVRSHSADRHDWYSSSRDRSHRSKGLNSLGAGGSAPRNNKRVSTTTSKAIKKPPHREGSNGSDIHLSEYPEPHGITRTIETTIVVDEAEDMPGNPSKHMVHDETDRIFQHGGV</sequence>